<feature type="compositionally biased region" description="Basic and acidic residues" evidence="10">
    <location>
        <begin position="232"/>
        <end position="243"/>
    </location>
</feature>
<proteinExistence type="inferred from homology"/>
<feature type="compositionally biased region" description="Polar residues" evidence="10">
    <location>
        <begin position="372"/>
        <end position="384"/>
    </location>
</feature>
<feature type="region of interest" description="Disordered" evidence="10">
    <location>
        <begin position="268"/>
        <end position="325"/>
    </location>
</feature>
<evidence type="ECO:0000259" key="11">
    <source>
        <dbReference type="Pfam" id="PF07557"/>
    </source>
</evidence>
<dbReference type="Ensembl" id="ENSBJAT00000024296.1">
    <property type="protein sequence ID" value="ENSBJAP00000023640.1"/>
    <property type="gene ID" value="ENSBJAG00000015251.1"/>
</dbReference>
<keyword evidence="7" id="KW-0131">Cell cycle</keyword>
<feature type="coiled-coil region" evidence="9">
    <location>
        <begin position="52"/>
        <end position="93"/>
    </location>
</feature>
<feature type="domain" description="Shugoshin C-terminal" evidence="11">
    <location>
        <begin position="400"/>
        <end position="420"/>
    </location>
</feature>
<keyword evidence="3" id="KW-0158">Chromosome</keyword>
<dbReference type="InterPro" id="IPR038889">
    <property type="entry name" value="Shugoshin1/2"/>
</dbReference>
<comment type="similarity">
    <text evidence="2">Belongs to the shugoshin family.</text>
</comment>
<dbReference type="Pfam" id="PF07557">
    <property type="entry name" value="Shugoshin_C"/>
    <property type="match status" value="1"/>
</dbReference>
<organism evidence="12 13">
    <name type="scientific">Buteo japonicus</name>
    <dbReference type="NCBI Taxonomy" id="224669"/>
    <lineage>
        <taxon>Eukaryota</taxon>
        <taxon>Metazoa</taxon>
        <taxon>Chordata</taxon>
        <taxon>Craniata</taxon>
        <taxon>Vertebrata</taxon>
        <taxon>Euteleostomi</taxon>
        <taxon>Archelosauria</taxon>
        <taxon>Archosauria</taxon>
        <taxon>Dinosauria</taxon>
        <taxon>Saurischia</taxon>
        <taxon>Theropoda</taxon>
        <taxon>Coelurosauria</taxon>
        <taxon>Aves</taxon>
        <taxon>Neognathae</taxon>
        <taxon>Neoaves</taxon>
        <taxon>Telluraves</taxon>
        <taxon>Accipitrimorphae</taxon>
        <taxon>Accipitriformes</taxon>
        <taxon>Accipitridae</taxon>
        <taxon>Accipitrinae</taxon>
        <taxon>Buteo</taxon>
    </lineage>
</organism>
<evidence type="ECO:0000256" key="7">
    <source>
        <dbReference type="ARBA" id="ARBA00023306"/>
    </source>
</evidence>
<dbReference type="Proteomes" id="UP000694555">
    <property type="component" value="Unplaced"/>
</dbReference>
<dbReference type="GO" id="GO:0051301">
    <property type="term" value="P:cell division"/>
    <property type="evidence" value="ECO:0007669"/>
    <property type="project" value="UniProtKB-KW"/>
</dbReference>
<reference evidence="12" key="1">
    <citation type="submission" date="2025-08" db="UniProtKB">
        <authorList>
            <consortium name="Ensembl"/>
        </authorList>
    </citation>
    <scope>IDENTIFICATION</scope>
</reference>
<protein>
    <submittedName>
        <fullName evidence="12">Shugoshin 1</fullName>
    </submittedName>
</protein>
<accession>A0A8C0C0C2</accession>
<feature type="region of interest" description="Disordered" evidence="10">
    <location>
        <begin position="341"/>
        <end position="402"/>
    </location>
</feature>
<evidence type="ECO:0000256" key="2">
    <source>
        <dbReference type="ARBA" id="ARBA00010845"/>
    </source>
</evidence>
<dbReference type="GO" id="GO:0045132">
    <property type="term" value="P:meiotic chromosome segregation"/>
    <property type="evidence" value="ECO:0007669"/>
    <property type="project" value="InterPro"/>
</dbReference>
<evidence type="ECO:0000256" key="4">
    <source>
        <dbReference type="ARBA" id="ARBA00022618"/>
    </source>
</evidence>
<evidence type="ECO:0000313" key="13">
    <source>
        <dbReference type="Proteomes" id="UP000694555"/>
    </source>
</evidence>
<evidence type="ECO:0000256" key="1">
    <source>
        <dbReference type="ARBA" id="ARBA00004584"/>
    </source>
</evidence>
<comment type="subcellular location">
    <subcellularLocation>
        <location evidence="1">Chromosome</location>
        <location evidence="1">Centromere</location>
    </subcellularLocation>
</comment>
<evidence type="ECO:0000256" key="9">
    <source>
        <dbReference type="SAM" id="Coils"/>
    </source>
</evidence>
<keyword evidence="13" id="KW-1185">Reference proteome</keyword>
<evidence type="ECO:0000256" key="6">
    <source>
        <dbReference type="ARBA" id="ARBA00023054"/>
    </source>
</evidence>
<feature type="compositionally biased region" description="Acidic residues" evidence="10">
    <location>
        <begin position="292"/>
        <end position="302"/>
    </location>
</feature>
<sequence>MAEYLKKSFKDSLDSIKERMKEKRNQKWTKMGKNSHIATVRCKIATNSSKQMKSLQANNRDLVQALQEEKLKLRDAQATILHLRKEYHDLKVQMFDLQRFKSELENVSSGGKDGFGDVLPKSVSTRRRYSKMRNHEDLRIGVLNCSEAPDSTKELSKEDEIRLEESLEKYTVENINSAISQLNENKFNLNNNSGLKQRVCKSREDSQVRKEKHQKRKTEWPKNTSRQRPKKRQSEVPSKEKSDFLGGSSDAYDFHFEECVHVTPFRQNKVNDTDTGVDDKEDLSQTNTIESSDIEEGSDDSLYEPYKTKSKKRRSSVEKKDTLPVYARPRSKRCLAQREQRLHNEKETESNNVPNFFPGQPSEPSRGHLCDVTNTTPLLPSTDNAAIAPGGEGPRSPKRKRSCTLTVSYKEPSIAGKLRRGDPFTDINFLHSPIFKQKKDAKQCSLKKESLSKYNEKFQFRVGWYCYECKL</sequence>
<dbReference type="AlphaFoldDB" id="A0A8C0C0C2"/>
<reference evidence="12" key="2">
    <citation type="submission" date="2025-09" db="UniProtKB">
        <authorList>
            <consortium name="Ensembl"/>
        </authorList>
    </citation>
    <scope>IDENTIFICATION</scope>
</reference>
<dbReference type="PANTHER" id="PTHR21577">
    <property type="entry name" value="SHUGOSHIN"/>
    <property type="match status" value="1"/>
</dbReference>
<evidence type="ECO:0000313" key="12">
    <source>
        <dbReference type="Ensembl" id="ENSBJAP00000023640.1"/>
    </source>
</evidence>
<dbReference type="PANTHER" id="PTHR21577:SF3">
    <property type="entry name" value="SHUGOSHIN 1-RELATED"/>
    <property type="match status" value="1"/>
</dbReference>
<evidence type="ECO:0000256" key="8">
    <source>
        <dbReference type="ARBA" id="ARBA00023328"/>
    </source>
</evidence>
<keyword evidence="6 9" id="KW-0175">Coiled coil</keyword>
<evidence type="ECO:0000256" key="5">
    <source>
        <dbReference type="ARBA" id="ARBA00022829"/>
    </source>
</evidence>
<keyword evidence="8" id="KW-0137">Centromere</keyword>
<dbReference type="GO" id="GO:0005634">
    <property type="term" value="C:nucleus"/>
    <property type="evidence" value="ECO:0007669"/>
    <property type="project" value="InterPro"/>
</dbReference>
<dbReference type="InterPro" id="IPR011515">
    <property type="entry name" value="Shugoshin_C"/>
</dbReference>
<dbReference type="GO" id="GO:0000775">
    <property type="term" value="C:chromosome, centromeric region"/>
    <property type="evidence" value="ECO:0007669"/>
    <property type="project" value="UniProtKB-SubCell"/>
</dbReference>
<evidence type="ECO:0000256" key="10">
    <source>
        <dbReference type="SAM" id="MobiDB-lite"/>
    </source>
</evidence>
<evidence type="ECO:0000256" key="3">
    <source>
        <dbReference type="ARBA" id="ARBA00022454"/>
    </source>
</evidence>
<keyword evidence="4" id="KW-0132">Cell division</keyword>
<name>A0A8C0C0C2_9AVES</name>
<keyword evidence="5" id="KW-0159">Chromosome partition</keyword>
<dbReference type="Gene3D" id="1.20.5.730">
    <property type="entry name" value="Single helix bin"/>
    <property type="match status" value="1"/>
</dbReference>
<feature type="region of interest" description="Disordered" evidence="10">
    <location>
        <begin position="188"/>
        <end position="245"/>
    </location>
</feature>